<sequence>MTLISILVYTLVILLASVTTSILIKSKIKGKKAILSYILVGLITLFSLYLTVFNFMLNKPTENKTNSANTKIENVLPNRTDETKENFSKEGALEAATNMLKSFYVDPSNKLSIDDRIKGIDKDKKLDNYISDSAKSYLYLKDFMDKEEGYTTSSMAILAIIKNLTEIGNENLNPVSNDTQYVYLDETTRIAQVPLDYYTGVGGAVSMELVYVDGQWKLSPYSLLQSIQLANAKATQNSQ</sequence>
<reference evidence="2" key="1">
    <citation type="journal article" date="2021" name="Proc. Natl. Acad. Sci. U.S.A.">
        <title>A Catalog of Tens of Thousands of Viruses from Human Metagenomes Reveals Hidden Associations with Chronic Diseases.</title>
        <authorList>
            <person name="Tisza M.J."/>
            <person name="Buck C.B."/>
        </authorList>
    </citation>
    <scope>NUCLEOTIDE SEQUENCE</scope>
    <source>
        <strain evidence="2">CtHip2</strain>
    </source>
</reference>
<accession>A0A8S5RW51</accession>
<feature type="transmembrane region" description="Helical" evidence="1">
    <location>
        <begin position="36"/>
        <end position="57"/>
    </location>
</feature>
<dbReference type="EMBL" id="BK032497">
    <property type="protein sequence ID" value="DAF42674.1"/>
    <property type="molecule type" value="Genomic_DNA"/>
</dbReference>
<keyword evidence="1" id="KW-0812">Transmembrane</keyword>
<organism evidence="2">
    <name type="scientific">Siphoviridae sp. ctHip2</name>
    <dbReference type="NCBI Taxonomy" id="2827830"/>
    <lineage>
        <taxon>Viruses</taxon>
        <taxon>Duplodnaviria</taxon>
        <taxon>Heunggongvirae</taxon>
        <taxon>Uroviricota</taxon>
        <taxon>Caudoviricetes</taxon>
    </lineage>
</organism>
<evidence type="ECO:0000313" key="2">
    <source>
        <dbReference type="EMBL" id="DAF42674.1"/>
    </source>
</evidence>
<protein>
    <submittedName>
        <fullName evidence="2">Uncharacterized protein</fullName>
    </submittedName>
</protein>
<feature type="transmembrane region" description="Helical" evidence="1">
    <location>
        <begin position="6"/>
        <end position="24"/>
    </location>
</feature>
<keyword evidence="1" id="KW-1133">Transmembrane helix</keyword>
<proteinExistence type="predicted"/>
<evidence type="ECO:0000256" key="1">
    <source>
        <dbReference type="SAM" id="Phobius"/>
    </source>
</evidence>
<keyword evidence="1" id="KW-0472">Membrane</keyword>
<name>A0A8S5RW51_9CAUD</name>